<name>A0ABM9LZT0_9MYCO</name>
<organism evidence="2 3">
    <name type="scientific">[Mycobacterium] holstebronense</name>
    <dbReference type="NCBI Taxonomy" id="3064288"/>
    <lineage>
        <taxon>Bacteria</taxon>
        <taxon>Bacillati</taxon>
        <taxon>Actinomycetota</taxon>
        <taxon>Actinomycetes</taxon>
        <taxon>Mycobacteriales</taxon>
        <taxon>Mycobacteriaceae</taxon>
        <taxon>Mycolicibacterium</taxon>
    </lineage>
</organism>
<protein>
    <submittedName>
        <fullName evidence="2">PE family protein</fullName>
    </submittedName>
</protein>
<dbReference type="Gene3D" id="1.10.287.850">
    <property type="entry name" value="HP0062-like domain"/>
    <property type="match status" value="1"/>
</dbReference>
<feature type="domain" description="PE" evidence="1">
    <location>
        <begin position="4"/>
        <end position="94"/>
    </location>
</feature>
<accession>A0ABM9LZT0</accession>
<sequence length="101" mass="10160">MSTVFTQPEVLAASARELQAITSDMEAGNAAAAAPTTQITPAGTDPVSLLTATTFAAHAALYQQVSAQAVAMRQMLETVLNISAGSYDATEAANAAAVSSS</sequence>
<evidence type="ECO:0000313" key="3">
    <source>
        <dbReference type="Proteomes" id="UP001190464"/>
    </source>
</evidence>
<dbReference type="Proteomes" id="UP001190464">
    <property type="component" value="Chromosome"/>
</dbReference>
<dbReference type="RefSeq" id="WP_308483942.1">
    <property type="nucleotide sequence ID" value="NZ_OY726398.1"/>
</dbReference>
<dbReference type="SUPFAM" id="SSF140459">
    <property type="entry name" value="PE/PPE dimer-like"/>
    <property type="match status" value="1"/>
</dbReference>
<dbReference type="InterPro" id="IPR000084">
    <property type="entry name" value="PE-PGRS_N"/>
</dbReference>
<gene>
    <name evidence="2" type="ORF">MU0102_003111</name>
</gene>
<keyword evidence="3" id="KW-1185">Reference proteome</keyword>
<evidence type="ECO:0000313" key="2">
    <source>
        <dbReference type="EMBL" id="CAJ1507553.1"/>
    </source>
</evidence>
<dbReference type="Pfam" id="PF00934">
    <property type="entry name" value="PE"/>
    <property type="match status" value="1"/>
</dbReference>
<reference evidence="2 3" key="1">
    <citation type="submission" date="2023-08" db="EMBL/GenBank/DDBJ databases">
        <authorList>
            <person name="Folkvardsen B D."/>
            <person name="Norman A."/>
        </authorList>
    </citation>
    <scope>NUCLEOTIDE SEQUENCE [LARGE SCALE GENOMIC DNA]</scope>
    <source>
        <strain evidence="2 3">Mu0102</strain>
    </source>
</reference>
<proteinExistence type="predicted"/>
<dbReference type="EMBL" id="OY726398">
    <property type="protein sequence ID" value="CAJ1507553.1"/>
    <property type="molecule type" value="Genomic_DNA"/>
</dbReference>
<dbReference type="InterPro" id="IPR038332">
    <property type="entry name" value="PPE_sf"/>
</dbReference>
<evidence type="ECO:0000259" key="1">
    <source>
        <dbReference type="Pfam" id="PF00934"/>
    </source>
</evidence>